<protein>
    <submittedName>
        <fullName evidence="1">Uncharacterized protein</fullName>
    </submittedName>
</protein>
<gene>
    <name evidence="1" type="ORF">E2C01_051821</name>
</gene>
<keyword evidence="2" id="KW-1185">Reference proteome</keyword>
<name>A0A5B7GK37_PORTR</name>
<accession>A0A5B7GK37</accession>
<comment type="caution">
    <text evidence="1">The sequence shown here is derived from an EMBL/GenBank/DDBJ whole genome shotgun (WGS) entry which is preliminary data.</text>
</comment>
<evidence type="ECO:0000313" key="2">
    <source>
        <dbReference type="Proteomes" id="UP000324222"/>
    </source>
</evidence>
<sequence>MDDIRLCFLADAQTCLPSLPTLSSSPSSFSFPVLLFPCCPHVPVTPNVTFHTLLVHCCIISSLTPWLLRPSLPLKRSEISTLVPPDTKLHLLTSSLCSSYKFRLAAVVHPKYKRQQPYPLLPVHYRGQYYQCEGVSPSSVHLANAAGNEAQ</sequence>
<dbReference type="Proteomes" id="UP000324222">
    <property type="component" value="Unassembled WGS sequence"/>
</dbReference>
<proteinExistence type="predicted"/>
<dbReference type="EMBL" id="VSRR010015124">
    <property type="protein sequence ID" value="MPC57833.1"/>
    <property type="molecule type" value="Genomic_DNA"/>
</dbReference>
<dbReference type="AlphaFoldDB" id="A0A5B7GK37"/>
<evidence type="ECO:0000313" key="1">
    <source>
        <dbReference type="EMBL" id="MPC57833.1"/>
    </source>
</evidence>
<reference evidence="1 2" key="1">
    <citation type="submission" date="2019-05" db="EMBL/GenBank/DDBJ databases">
        <title>Another draft genome of Portunus trituberculatus and its Hox gene families provides insights of decapod evolution.</title>
        <authorList>
            <person name="Jeong J.-H."/>
            <person name="Song I."/>
            <person name="Kim S."/>
            <person name="Choi T."/>
            <person name="Kim D."/>
            <person name="Ryu S."/>
            <person name="Kim W."/>
        </authorList>
    </citation>
    <scope>NUCLEOTIDE SEQUENCE [LARGE SCALE GENOMIC DNA]</scope>
    <source>
        <tissue evidence="1">Muscle</tissue>
    </source>
</reference>
<organism evidence="1 2">
    <name type="scientific">Portunus trituberculatus</name>
    <name type="common">Swimming crab</name>
    <name type="synonym">Neptunus trituberculatus</name>
    <dbReference type="NCBI Taxonomy" id="210409"/>
    <lineage>
        <taxon>Eukaryota</taxon>
        <taxon>Metazoa</taxon>
        <taxon>Ecdysozoa</taxon>
        <taxon>Arthropoda</taxon>
        <taxon>Crustacea</taxon>
        <taxon>Multicrustacea</taxon>
        <taxon>Malacostraca</taxon>
        <taxon>Eumalacostraca</taxon>
        <taxon>Eucarida</taxon>
        <taxon>Decapoda</taxon>
        <taxon>Pleocyemata</taxon>
        <taxon>Brachyura</taxon>
        <taxon>Eubrachyura</taxon>
        <taxon>Portunoidea</taxon>
        <taxon>Portunidae</taxon>
        <taxon>Portuninae</taxon>
        <taxon>Portunus</taxon>
    </lineage>
</organism>